<evidence type="ECO:0000313" key="7">
    <source>
        <dbReference type="Proteomes" id="UP000027142"/>
    </source>
</evidence>
<dbReference type="Pfam" id="PF08241">
    <property type="entry name" value="Methyltransf_11"/>
    <property type="match status" value="1"/>
</dbReference>
<dbReference type="Gene3D" id="3.40.50.150">
    <property type="entry name" value="Vaccinia Virus protein VP39"/>
    <property type="match status" value="1"/>
</dbReference>
<protein>
    <submittedName>
        <fullName evidence="6">Methyltransferase yodH</fullName>
    </submittedName>
</protein>
<organism evidence="6 7">
    <name type="scientific">Shouchella lehensis G1</name>
    <dbReference type="NCBI Taxonomy" id="1246626"/>
    <lineage>
        <taxon>Bacteria</taxon>
        <taxon>Bacillati</taxon>
        <taxon>Bacillota</taxon>
        <taxon>Bacilli</taxon>
        <taxon>Bacillales</taxon>
        <taxon>Bacillaceae</taxon>
        <taxon>Shouchella</taxon>
    </lineage>
</organism>
<evidence type="ECO:0000313" key="6">
    <source>
        <dbReference type="EMBL" id="AIC94258.1"/>
    </source>
</evidence>
<dbReference type="InterPro" id="IPR029063">
    <property type="entry name" value="SAM-dependent_MTases_sf"/>
</dbReference>
<keyword evidence="2 6" id="KW-0489">Methyltransferase</keyword>
<evidence type="ECO:0000256" key="3">
    <source>
        <dbReference type="ARBA" id="ARBA00022679"/>
    </source>
</evidence>
<reference evidence="6 7" key="1">
    <citation type="journal article" date="2014" name="Gene">
        <title>A comparative genomic analysis of the alkalitolerant soil bacterium Bacillus lehensis G1.</title>
        <authorList>
            <person name="Noor Y.M."/>
            <person name="Samsulrizal N.H."/>
            <person name="Jema'on N.A."/>
            <person name="Low K.O."/>
            <person name="Ramli A.N."/>
            <person name="Alias N.I."/>
            <person name="Damis S.I."/>
            <person name="Fuzi S.F."/>
            <person name="Isa M.N."/>
            <person name="Murad A.M."/>
            <person name="Raih M.F."/>
            <person name="Bakar F.D."/>
            <person name="Najimudin N."/>
            <person name="Mahadi N.M."/>
            <person name="Illias R.M."/>
        </authorList>
    </citation>
    <scope>NUCLEOTIDE SEQUENCE [LARGE SCALE GENOMIC DNA]</scope>
    <source>
        <strain evidence="6 7">G1</strain>
    </source>
</reference>
<dbReference type="KEGG" id="ble:BleG1_1680"/>
<evidence type="ECO:0000256" key="2">
    <source>
        <dbReference type="ARBA" id="ARBA00022603"/>
    </source>
</evidence>
<dbReference type="PATRIC" id="fig|1246626.3.peg.1672"/>
<comment type="pathway">
    <text evidence="4">Phospholipid metabolism.</text>
</comment>
<name>A0A060M118_9BACI</name>
<comment type="pathway">
    <text evidence="1">Lipid metabolism.</text>
</comment>
<dbReference type="AlphaFoldDB" id="A0A060M118"/>
<proteinExistence type="predicted"/>
<evidence type="ECO:0000256" key="4">
    <source>
        <dbReference type="ARBA" id="ARBA00025707"/>
    </source>
</evidence>
<gene>
    <name evidence="6" type="ORF">BleG1_1680</name>
</gene>
<dbReference type="SUPFAM" id="SSF53335">
    <property type="entry name" value="S-adenosyl-L-methionine-dependent methyltransferases"/>
    <property type="match status" value="1"/>
</dbReference>
<dbReference type="GO" id="GO:0032259">
    <property type="term" value="P:methylation"/>
    <property type="evidence" value="ECO:0007669"/>
    <property type="project" value="UniProtKB-KW"/>
</dbReference>
<accession>A0A060M118</accession>
<keyword evidence="7" id="KW-1185">Reference proteome</keyword>
<dbReference type="Proteomes" id="UP000027142">
    <property type="component" value="Chromosome"/>
</dbReference>
<dbReference type="EMBL" id="CP003923">
    <property type="protein sequence ID" value="AIC94258.1"/>
    <property type="molecule type" value="Genomic_DNA"/>
</dbReference>
<dbReference type="InterPro" id="IPR013216">
    <property type="entry name" value="Methyltransf_11"/>
</dbReference>
<dbReference type="OrthoDB" id="43862at2"/>
<dbReference type="GO" id="GO:0008757">
    <property type="term" value="F:S-adenosylmethionine-dependent methyltransferase activity"/>
    <property type="evidence" value="ECO:0007669"/>
    <property type="project" value="InterPro"/>
</dbReference>
<dbReference type="PANTHER" id="PTHR44307:SF2">
    <property type="entry name" value="PHOSPHOETHANOLAMINE METHYLTRANSFERASE ISOFORM X1"/>
    <property type="match status" value="1"/>
</dbReference>
<evidence type="ECO:0000259" key="5">
    <source>
        <dbReference type="Pfam" id="PF08241"/>
    </source>
</evidence>
<dbReference type="PANTHER" id="PTHR44307">
    <property type="entry name" value="PHOSPHOETHANOLAMINE METHYLTRANSFERASE"/>
    <property type="match status" value="1"/>
</dbReference>
<sequence>MTNYTDMLAAFGIGSAHPGGFKKSIAMIMDMNIDERSIVLDCGCGTGQTSAYIKQQFDCEMIALECHPLMIKKAQQRFTDSLLSIDLHQASIEAIPLKPSYVDYALTESVLSFVTSDHALAELYRVLKKSGSLYLNELVCFAPLSADERMVLQNAYGFTALYSQDQWVERLSKAGFRTINTIEMYTAESLQKDETDKGNDMRPSESIHSHFYEKMHQHQSLMANYKDKIGHIIIKASKTAM</sequence>
<dbReference type="HOGENOM" id="CLU_039068_8_2_9"/>
<evidence type="ECO:0000256" key="1">
    <source>
        <dbReference type="ARBA" id="ARBA00005189"/>
    </source>
</evidence>
<dbReference type="CDD" id="cd02440">
    <property type="entry name" value="AdoMet_MTases"/>
    <property type="match status" value="1"/>
</dbReference>
<dbReference type="eggNOG" id="COG2226">
    <property type="taxonomic scope" value="Bacteria"/>
</dbReference>
<dbReference type="STRING" id="1246626.BleG1_1680"/>
<feature type="domain" description="Methyltransferase type 11" evidence="5">
    <location>
        <begin position="40"/>
        <end position="134"/>
    </location>
</feature>
<dbReference type="RefSeq" id="WP_038479395.1">
    <property type="nucleotide sequence ID" value="NZ_CP003923.1"/>
</dbReference>
<keyword evidence="3 6" id="KW-0808">Transferase</keyword>